<comment type="subunit">
    <text evidence="10">Homotetramer.</text>
</comment>
<dbReference type="PROSITE" id="PS00393">
    <property type="entry name" value="PEPCASE_2"/>
    <property type="match status" value="1"/>
</dbReference>
<keyword evidence="7 10" id="KW-0456">Lyase</keyword>
<comment type="caution">
    <text evidence="14">The sequence shown here is derived from an EMBL/GenBank/DDBJ whole genome shotgun (WGS) entry which is preliminary data.</text>
</comment>
<dbReference type="InterPro" id="IPR021135">
    <property type="entry name" value="PEP_COase"/>
</dbReference>
<dbReference type="PROSITE" id="PS00781">
    <property type="entry name" value="PEPCASE_1"/>
    <property type="match status" value="1"/>
</dbReference>
<dbReference type="InterPro" id="IPR018129">
    <property type="entry name" value="PEP_COase_Lys_AS"/>
</dbReference>
<dbReference type="InterPro" id="IPR022805">
    <property type="entry name" value="PEP_COase_bac/pln-type"/>
</dbReference>
<dbReference type="PANTHER" id="PTHR30523">
    <property type="entry name" value="PHOSPHOENOLPYRUVATE CARBOXYLASE"/>
    <property type="match status" value="1"/>
</dbReference>
<name>A0ABT3ZNP9_9BURK</name>
<feature type="region of interest" description="Disordered" evidence="13">
    <location>
        <begin position="1"/>
        <end position="49"/>
    </location>
</feature>
<dbReference type="HAMAP" id="MF_00595">
    <property type="entry name" value="PEPcase_type1"/>
    <property type="match status" value="1"/>
</dbReference>
<feature type="active site" evidence="10 11">
    <location>
        <position position="191"/>
    </location>
</feature>
<dbReference type="RefSeq" id="WP_267847909.1">
    <property type="nucleotide sequence ID" value="NZ_JAPMXC010000002.1"/>
</dbReference>
<dbReference type="EMBL" id="JAPMXC010000002">
    <property type="protein sequence ID" value="MCY0388027.1"/>
    <property type="molecule type" value="Genomic_DNA"/>
</dbReference>
<dbReference type="InterPro" id="IPR015813">
    <property type="entry name" value="Pyrv/PenolPyrv_kinase-like_dom"/>
</dbReference>
<dbReference type="InterPro" id="IPR033129">
    <property type="entry name" value="PEPCASE_His_AS"/>
</dbReference>
<keyword evidence="15" id="KW-1185">Reference proteome</keyword>
<evidence type="ECO:0000313" key="14">
    <source>
        <dbReference type="EMBL" id="MCY0388027.1"/>
    </source>
</evidence>
<comment type="function">
    <text evidence="2 10">Forms oxaloacetate, a four-carbon dicarboxylic acid source for the tricarboxylic acid cycle.</text>
</comment>
<dbReference type="EC" id="4.1.1.31" evidence="4 10"/>
<evidence type="ECO:0000256" key="9">
    <source>
        <dbReference type="ARBA" id="ARBA00048995"/>
    </source>
</evidence>
<feature type="region of interest" description="Disordered" evidence="13">
    <location>
        <begin position="284"/>
        <end position="308"/>
    </location>
</feature>
<dbReference type="PANTHER" id="PTHR30523:SF6">
    <property type="entry name" value="PHOSPHOENOLPYRUVATE CARBOXYLASE"/>
    <property type="match status" value="1"/>
</dbReference>
<organism evidence="14 15">
    <name type="scientific">Robbsia betulipollinis</name>
    <dbReference type="NCBI Taxonomy" id="2981849"/>
    <lineage>
        <taxon>Bacteria</taxon>
        <taxon>Pseudomonadati</taxon>
        <taxon>Pseudomonadota</taxon>
        <taxon>Betaproteobacteria</taxon>
        <taxon>Burkholderiales</taxon>
        <taxon>Burkholderiaceae</taxon>
        <taxon>Robbsia</taxon>
    </lineage>
</organism>
<protein>
    <recommendedName>
        <fullName evidence="5 10">Phosphoenolpyruvate carboxylase</fullName>
        <shortName evidence="10">PEPC</shortName>
        <shortName evidence="10">PEPCase</shortName>
        <ecNumber evidence="4 10">4.1.1.31</ecNumber>
    </recommendedName>
</protein>
<dbReference type="Pfam" id="PF00311">
    <property type="entry name" value="PEPcase"/>
    <property type="match status" value="2"/>
</dbReference>
<evidence type="ECO:0000256" key="12">
    <source>
        <dbReference type="PROSITE-ProRule" id="PRU10112"/>
    </source>
</evidence>
<feature type="active site" evidence="10 12">
    <location>
        <position position="662"/>
    </location>
</feature>
<comment type="cofactor">
    <cofactor evidence="1 10">
        <name>Mg(2+)</name>
        <dbReference type="ChEBI" id="CHEBI:18420"/>
    </cofactor>
</comment>
<evidence type="ECO:0000256" key="3">
    <source>
        <dbReference type="ARBA" id="ARBA00008346"/>
    </source>
</evidence>
<evidence type="ECO:0000256" key="4">
    <source>
        <dbReference type="ARBA" id="ARBA00012305"/>
    </source>
</evidence>
<keyword evidence="8 10" id="KW-0120">Carbon dioxide fixation</keyword>
<dbReference type="Gene3D" id="1.20.1440.90">
    <property type="entry name" value="Phosphoenolpyruvate/pyruvate domain"/>
    <property type="match status" value="1"/>
</dbReference>
<sequence>MTDHALNDAGSAPSAASCPSPSDRSEGAAPRRPHDVTHGPTAEAPLEPLAEKDRALFDDIRFLGRLLGDVVREQEGEAVFAVVEGIRQTAVRLRRDGEAQATRELDALLAGLSAEQTVSVVRAFSYFSHLANIAEDRHHNRRRRHHRLAESAPRAGTLAFALARLADEGRDPGAVRTFLEDTLIVPVLTAHPTEVQRKSILDAQRAIARLLATRDAPSSRREHAHNEALLRAQVTTLWQTRMLRHVRLSVEDEIENALSYYRATFLHEIPALYADLQSDLEQAESALPAAPRGATPASSPAASPAPADAARARRDLPCFLQMGSWIGGDRDGNPNVDASTLRAALRRQGAVAFDHYLEQVHALGAELSVSSTLVPASAALRRLAEASPDVSEHRADEWYRRALIGIYARLAASARVRLGDAAPPGRPTQDAAPYDDAEAFAADLRVVRDSLDAHHGAALAEPRLSPLLTAIDVFGFHLASVDLRQTSDVHEAVVAELLAVAGVTPAYASLDEAAKRQVLLAEIAQRRPLRSPYFAYSARCAGELAIFEAAAALRARFGPRAVRNVIISHTEAVSDLLEVILLQKETGLAVAPHGEEMPGLTATPTADPAAGLMVIPLFETIEDLRHAADIMREYFDLPCTAGRLGAQRHEQEVMLGYSDSNKDGGFLTSNWELYRAELALVALFDERRVRLRLFHGRGGTVGRGGGPTYQAILAQPPGTVDGQIRLTEQGEQIAGKYGNPEIGRRNLEAVVAATLEASLGRRQASDASLARFEATMAALSGAAMRAYRALVYETPGFVDYFFAATPIAEIAELNLGSRPASRKLQDPQARQLSDLRAIPWGFSWGQCRLLLPGWYGFGSALQGWLAGDFDDASAPVAGSAGAPDIDAAAQVAAQAATGATRLAELQAMYRDWPFFANLLSNMDMVLAKTDLALGARYASLVPDAALRDTVFGQIRAEWQRSVDAFAAITGHAERLVGNPLLARAIRNRFPYLDPLNHLQVELLRRHRAGESSEKLTRGIKLSINGIASGLRNTG</sequence>
<evidence type="ECO:0000256" key="5">
    <source>
        <dbReference type="ARBA" id="ARBA00022419"/>
    </source>
</evidence>
<evidence type="ECO:0000256" key="7">
    <source>
        <dbReference type="ARBA" id="ARBA00023239"/>
    </source>
</evidence>
<evidence type="ECO:0000256" key="8">
    <source>
        <dbReference type="ARBA" id="ARBA00023300"/>
    </source>
</evidence>
<accession>A0ABT3ZNP9</accession>
<evidence type="ECO:0000256" key="2">
    <source>
        <dbReference type="ARBA" id="ARBA00003670"/>
    </source>
</evidence>
<reference evidence="14" key="1">
    <citation type="submission" date="2022-11" db="EMBL/GenBank/DDBJ databases">
        <title>Robbsia betulipollinis sp. nov., isolated from pollen of birch (Betula pendula).</title>
        <authorList>
            <person name="Shi H."/>
            <person name="Ambika Manirajan B."/>
            <person name="Ratering S."/>
            <person name="Geissler-Plaum R."/>
            <person name="Schnell S."/>
        </authorList>
    </citation>
    <scope>NUCLEOTIDE SEQUENCE</scope>
    <source>
        <strain evidence="14">Bb-Pol-6</strain>
    </source>
</reference>
<keyword evidence="6 10" id="KW-0460">Magnesium</keyword>
<evidence type="ECO:0000313" key="15">
    <source>
        <dbReference type="Proteomes" id="UP001082899"/>
    </source>
</evidence>
<comment type="catalytic activity">
    <reaction evidence="9 10">
        <text>oxaloacetate + phosphate = phosphoenolpyruvate + hydrogencarbonate</text>
        <dbReference type="Rhea" id="RHEA:28370"/>
        <dbReference type="ChEBI" id="CHEBI:16452"/>
        <dbReference type="ChEBI" id="CHEBI:17544"/>
        <dbReference type="ChEBI" id="CHEBI:43474"/>
        <dbReference type="ChEBI" id="CHEBI:58702"/>
        <dbReference type="EC" id="4.1.1.31"/>
    </reaction>
</comment>
<evidence type="ECO:0000256" key="6">
    <source>
        <dbReference type="ARBA" id="ARBA00022842"/>
    </source>
</evidence>
<dbReference type="GO" id="GO:0008964">
    <property type="term" value="F:phosphoenolpyruvate carboxylase activity"/>
    <property type="evidence" value="ECO:0007669"/>
    <property type="project" value="UniProtKB-EC"/>
</dbReference>
<gene>
    <name evidence="10 14" type="primary">ppc</name>
    <name evidence="14" type="ORF">OVY01_12425</name>
</gene>
<feature type="compositionally biased region" description="Low complexity" evidence="13">
    <location>
        <begin position="288"/>
        <end position="308"/>
    </location>
</feature>
<dbReference type="NCBIfam" id="NF000584">
    <property type="entry name" value="PRK00009.1"/>
    <property type="match status" value="1"/>
</dbReference>
<proteinExistence type="inferred from homology"/>
<comment type="similarity">
    <text evidence="3 10">Belongs to the PEPCase type 1 family.</text>
</comment>
<feature type="compositionally biased region" description="Low complexity" evidence="13">
    <location>
        <begin position="11"/>
        <end position="22"/>
    </location>
</feature>
<dbReference type="Proteomes" id="UP001082899">
    <property type="component" value="Unassembled WGS sequence"/>
</dbReference>
<evidence type="ECO:0000256" key="10">
    <source>
        <dbReference type="HAMAP-Rule" id="MF_00595"/>
    </source>
</evidence>
<evidence type="ECO:0000256" key="11">
    <source>
        <dbReference type="PROSITE-ProRule" id="PRU10111"/>
    </source>
</evidence>
<evidence type="ECO:0000256" key="1">
    <source>
        <dbReference type="ARBA" id="ARBA00001946"/>
    </source>
</evidence>
<dbReference type="SUPFAM" id="SSF51621">
    <property type="entry name" value="Phosphoenolpyruvate/pyruvate domain"/>
    <property type="match status" value="1"/>
</dbReference>
<evidence type="ECO:0000256" key="13">
    <source>
        <dbReference type="SAM" id="MobiDB-lite"/>
    </source>
</evidence>
<dbReference type="PRINTS" id="PR00150">
    <property type="entry name" value="PEPCARBXLASE"/>
</dbReference>